<evidence type="ECO:0000313" key="2">
    <source>
        <dbReference type="Proteomes" id="UP000316598"/>
    </source>
</evidence>
<gene>
    <name evidence="1" type="ORF">Pla22_43020</name>
</gene>
<proteinExistence type="predicted"/>
<keyword evidence="2" id="KW-1185">Reference proteome</keyword>
<dbReference type="OrthoDB" id="263995at2"/>
<reference evidence="1 2" key="1">
    <citation type="submission" date="2019-02" db="EMBL/GenBank/DDBJ databases">
        <title>Deep-cultivation of Planctomycetes and their phenomic and genomic characterization uncovers novel biology.</title>
        <authorList>
            <person name="Wiegand S."/>
            <person name="Jogler M."/>
            <person name="Boedeker C."/>
            <person name="Pinto D."/>
            <person name="Vollmers J."/>
            <person name="Rivas-Marin E."/>
            <person name="Kohn T."/>
            <person name="Peeters S.H."/>
            <person name="Heuer A."/>
            <person name="Rast P."/>
            <person name="Oberbeckmann S."/>
            <person name="Bunk B."/>
            <person name="Jeske O."/>
            <person name="Meyerdierks A."/>
            <person name="Storesund J.E."/>
            <person name="Kallscheuer N."/>
            <person name="Luecker S."/>
            <person name="Lage O.M."/>
            <person name="Pohl T."/>
            <person name="Merkel B.J."/>
            <person name="Hornburger P."/>
            <person name="Mueller R.-W."/>
            <person name="Bruemmer F."/>
            <person name="Labrenz M."/>
            <person name="Spormann A.M."/>
            <person name="Op Den Camp H."/>
            <person name="Overmann J."/>
            <person name="Amann R."/>
            <person name="Jetten M.S.M."/>
            <person name="Mascher T."/>
            <person name="Medema M.H."/>
            <person name="Devos D.P."/>
            <person name="Kaster A.-K."/>
            <person name="Ovreas L."/>
            <person name="Rohde M."/>
            <person name="Galperin M.Y."/>
            <person name="Jogler C."/>
        </authorList>
    </citation>
    <scope>NUCLEOTIDE SEQUENCE [LARGE SCALE GENOMIC DNA]</scope>
    <source>
        <strain evidence="1 2">Pla22</strain>
    </source>
</reference>
<name>A0A5C5WEP7_9BACT</name>
<accession>A0A5C5WEP7</accession>
<dbReference type="Proteomes" id="UP000316598">
    <property type="component" value="Unassembled WGS sequence"/>
</dbReference>
<evidence type="ECO:0000313" key="1">
    <source>
        <dbReference type="EMBL" id="TWT49110.1"/>
    </source>
</evidence>
<dbReference type="RefSeq" id="WP_146516680.1">
    <property type="nucleotide sequence ID" value="NZ_SJPI01000003.1"/>
</dbReference>
<comment type="caution">
    <text evidence="1">The sequence shown here is derived from an EMBL/GenBank/DDBJ whole genome shotgun (WGS) entry which is preliminary data.</text>
</comment>
<dbReference type="EMBL" id="SJPI01000003">
    <property type="protein sequence ID" value="TWT49110.1"/>
    <property type="molecule type" value="Genomic_DNA"/>
</dbReference>
<dbReference type="AlphaFoldDB" id="A0A5C5WEP7"/>
<sequence>MSETAPNGTWVEIEFDCMPLRTVTRLDVPLDASPKYEQFVLRVKAAMAKHGTHNSFYLHNGSCVFHLTNDPNVGSVAFAFEGTVLTGEKDLHTKAVHVTVSLARETCAWLNEPMVEFLAESVKHAVLVEFDRYIKAGDLEKTRERIAKIQQQSDDPDLFAGMYL</sequence>
<protein>
    <submittedName>
        <fullName evidence="1">Uncharacterized protein</fullName>
    </submittedName>
</protein>
<organism evidence="1 2">
    <name type="scientific">Rubripirellula amarantea</name>
    <dbReference type="NCBI Taxonomy" id="2527999"/>
    <lineage>
        <taxon>Bacteria</taxon>
        <taxon>Pseudomonadati</taxon>
        <taxon>Planctomycetota</taxon>
        <taxon>Planctomycetia</taxon>
        <taxon>Pirellulales</taxon>
        <taxon>Pirellulaceae</taxon>
        <taxon>Rubripirellula</taxon>
    </lineage>
</organism>